<keyword evidence="3" id="KW-1185">Reference proteome</keyword>
<dbReference type="InterPro" id="IPR025263">
    <property type="entry name" value="YhdP_central"/>
</dbReference>
<comment type="caution">
    <text evidence="2">The sequence shown here is derived from an EMBL/GenBank/DDBJ whole genome shotgun (WGS) entry which is preliminary data.</text>
</comment>
<sequence>MPPKRSRLRFACGAVSSFLILIAVLAGIAFVVLRVGVGGEALTQRTQLALKTVLGPEADATIESAQISLDQRRHVALEARNVNIADTKRGIEINDVRSVRIGLATLPLLRGDVRVERLELDGAHIRVTSQVPFDFMSLVPMDDRGLVNLDGATDVIFAGLEGAVSLLDQRETRDITISDTSFDFTVAGAPERLRIVKLDLSETGGPVAIKGTVEWRGKEVEVFAQADRSAIGAKVEAFSLAISEIPLSGKFGVAPVPDIDGIKPDGAYLAYDNQAEVKLDGTAATISEPARIRGTINVGQGPVTIGNVDDMVVESQINFEHVSGTDKVEIKPSNIHFGAFKGVVEGAVGPEPRSTDGVAPANAGYRFELITQQATSAPQDSTEPALAFNARVAGRYDQAHKQLDVSEIAVRTNADSELYGQAGATFGKGSPAMTLALRIPKMPVAHVKQLWPIWVATGARRWVLENFYGGTAKDSRIDVIFPAGRFDGPGKPPPLKADEVQVDFAVENSRFDIVGDLPPVRNADGKINVRGAYTTINLEKGSSFTPKNREARIVNGTLIIPWGPQRPVLSELDLNLEGDASAVAEIIGFKPINGLKNLPFAPEDIKGNVKTHVLVTFPVTRRSPKGSLKWSAEMALSDVSIAKKIDGQTITDADGTLFVTEDEARIDAKAQLNGIPAEVKLFEPLGSNTAKRERNVTLQLDDKTRNALFPALDPLLSGPISVDIDKAPDGSRLAIADLTKAEIKLAQLGWTKGAGVKASAKFALQQDGDNVNIRDLDVSGDTFRLRGDVKVVGGDLTSADFSDVRLNRGDNIAVKVSRTKYGYRVDVKGDSFDARPLLNQITDKKQKNADSGGKQRILVNADIGEVAGFYSESFSNVSLSYEGVGSNVSGLAFNAITKSGQKAIATDSSESGARSISLQSKDAGAVLRFFGFYDKMSGGTISVALDSKGDGPLRGQVDARNFTLVNEPRLAKLVSTSPNGTSLNDAVQKNIDVSTVTFDRGFSQIEKGSNYTNLANGVIRGSTIGTTFQGVLSDPQGNMSLTGTFMPAYGINRIFGELPILGLLLGNGRDRGLIGITYKLSGPLKQPQITVNPISVIAPGIFRSIFEFQ</sequence>
<gene>
    <name evidence="2" type="ORF">CU103_07060</name>
</gene>
<feature type="domain" description="YhdP central" evidence="1">
    <location>
        <begin position="364"/>
        <end position="887"/>
    </location>
</feature>
<reference evidence="3" key="1">
    <citation type="submission" date="2017-11" db="EMBL/GenBank/DDBJ databases">
        <authorList>
            <person name="Kuznetsova I."/>
            <person name="Sazanova A."/>
            <person name="Chirak E."/>
            <person name="Safronova V."/>
            <person name="Willems A."/>
        </authorList>
    </citation>
    <scope>NUCLEOTIDE SEQUENCE [LARGE SCALE GENOMIC DNA]</scope>
    <source>
        <strain evidence="3">CCBAU 03422</strain>
    </source>
</reference>
<evidence type="ECO:0000313" key="3">
    <source>
        <dbReference type="Proteomes" id="UP000241764"/>
    </source>
</evidence>
<proteinExistence type="predicted"/>
<dbReference type="EMBL" id="PGGM01000002">
    <property type="protein sequence ID" value="PSH66314.1"/>
    <property type="molecule type" value="Genomic_DNA"/>
</dbReference>
<dbReference type="AlphaFoldDB" id="A0A2P7BIM1"/>
<evidence type="ECO:0000259" key="1">
    <source>
        <dbReference type="Pfam" id="PF13116"/>
    </source>
</evidence>
<protein>
    <submittedName>
        <fullName evidence="2">RNA-binding protein</fullName>
    </submittedName>
</protein>
<organism evidence="2 3">
    <name type="scientific">Phyllobacterium sophorae</name>
    <dbReference type="NCBI Taxonomy" id="1520277"/>
    <lineage>
        <taxon>Bacteria</taxon>
        <taxon>Pseudomonadati</taxon>
        <taxon>Pseudomonadota</taxon>
        <taxon>Alphaproteobacteria</taxon>
        <taxon>Hyphomicrobiales</taxon>
        <taxon>Phyllobacteriaceae</taxon>
        <taxon>Phyllobacterium</taxon>
    </lineage>
</organism>
<dbReference type="Pfam" id="PF13116">
    <property type="entry name" value="YhdP"/>
    <property type="match status" value="1"/>
</dbReference>
<name>A0A2P7BIM1_9HYPH</name>
<dbReference type="Proteomes" id="UP000241764">
    <property type="component" value="Unassembled WGS sequence"/>
</dbReference>
<evidence type="ECO:0000313" key="2">
    <source>
        <dbReference type="EMBL" id="PSH66314.1"/>
    </source>
</evidence>
<accession>A0A2P7BIM1</accession>